<dbReference type="PANTHER" id="PTHR21107">
    <property type="entry name" value="CYTOCHROME C OXIDASE ASSEMBLY PROTEIN COX19"/>
    <property type="match status" value="1"/>
</dbReference>
<gene>
    <name evidence="6" type="ORF">ETH_00016530</name>
</gene>
<proteinExistence type="inferred from homology"/>
<protein>
    <recommendedName>
        <fullName evidence="8">CHCH domain-containing protein</fullName>
    </recommendedName>
</protein>
<organism evidence="6 7">
    <name type="scientific">Eimeria tenella</name>
    <name type="common">Coccidian parasite</name>
    <dbReference type="NCBI Taxonomy" id="5802"/>
    <lineage>
        <taxon>Eukaryota</taxon>
        <taxon>Sar</taxon>
        <taxon>Alveolata</taxon>
        <taxon>Apicomplexa</taxon>
        <taxon>Conoidasida</taxon>
        <taxon>Coccidia</taxon>
        <taxon>Eucoccidiorida</taxon>
        <taxon>Eimeriorina</taxon>
        <taxon>Eimeriidae</taxon>
        <taxon>Eimeria</taxon>
    </lineage>
</organism>
<reference evidence="6" key="1">
    <citation type="submission" date="2013-10" db="EMBL/GenBank/DDBJ databases">
        <title>Genomic analysis of the causative agents of coccidiosis in chickens.</title>
        <authorList>
            <person name="Reid A.J."/>
            <person name="Blake D."/>
            <person name="Billington K."/>
            <person name="Browne H."/>
            <person name="Dunn M."/>
            <person name="Hung S."/>
            <person name="Kawahara F."/>
            <person name="Miranda-Saavedra D."/>
            <person name="Mourier T."/>
            <person name="Nagra H."/>
            <person name="Otto T.D."/>
            <person name="Rawlings N."/>
            <person name="Sanchez A."/>
            <person name="Sanders M."/>
            <person name="Subramaniam C."/>
            <person name="Tay Y."/>
            <person name="Dear P."/>
            <person name="Doerig C."/>
            <person name="Gruber A."/>
            <person name="Parkinson J."/>
            <person name="Shirley M."/>
            <person name="Wan K.L."/>
            <person name="Berriman M."/>
            <person name="Tomley F."/>
            <person name="Pain A."/>
        </authorList>
    </citation>
    <scope>NUCLEOTIDE SEQUENCE [LARGE SCALE GENOMIC DNA]</scope>
    <source>
        <strain evidence="6">Houghton</strain>
    </source>
</reference>
<dbReference type="OMA" id="KKKYLAC"/>
<evidence type="ECO:0000256" key="2">
    <source>
        <dbReference type="ARBA" id="ARBA00022490"/>
    </source>
</evidence>
<dbReference type="VEuPathDB" id="ToxoDB:ETH_00016530"/>
<feature type="region of interest" description="Disordered" evidence="5">
    <location>
        <begin position="200"/>
        <end position="277"/>
    </location>
</feature>
<keyword evidence="7" id="KW-1185">Reference proteome</keyword>
<feature type="compositionally biased region" description="Low complexity" evidence="5">
    <location>
        <begin position="201"/>
        <end position="218"/>
    </location>
</feature>
<dbReference type="OrthoDB" id="268594at2759"/>
<dbReference type="EMBL" id="HG673813">
    <property type="protein sequence ID" value="CDJ38149.1"/>
    <property type="molecule type" value="Genomic_DNA"/>
</dbReference>
<evidence type="ECO:0000313" key="6">
    <source>
        <dbReference type="EMBL" id="CDJ38149.1"/>
    </source>
</evidence>
<keyword evidence="3" id="KW-1015">Disulfide bond</keyword>
<sequence>MSLAANSVRGPTKPPAKGSFPLDRDHRCSTEQHRYLRCLTQQQQQQQQQFEAYDHLPCRELAKAFLKCRMDTNLMQQEDFEQLGFAASPQAAAAAGAAAAGAAGAAAAGAAAAGRAGAAAVDSLAETAASPEHGAPPTAPAAAAAAPAAPAPAAAAAAKSKEETGYLAGISALQPYSNRGFFGRVVARFSWPKQFLQPFFSRSSSSSSSSSGSSSSSRKGMQLLPSEPSDMDSSSSSNSSSSSGRTSVGFDRLDHYPDSSSNSSSNSRSSSDSAAAV</sequence>
<feature type="compositionally biased region" description="Low complexity" evidence="5">
    <location>
        <begin position="233"/>
        <end position="243"/>
    </location>
</feature>
<keyword evidence="2" id="KW-0963">Cytoplasm</keyword>
<comment type="subcellular location">
    <subcellularLocation>
        <location evidence="1">Cytoplasm</location>
    </subcellularLocation>
</comment>
<evidence type="ECO:0000256" key="1">
    <source>
        <dbReference type="ARBA" id="ARBA00004496"/>
    </source>
</evidence>
<dbReference type="Proteomes" id="UP000030747">
    <property type="component" value="Unassembled WGS sequence"/>
</dbReference>
<dbReference type="RefSeq" id="XP_013228987.1">
    <property type="nucleotide sequence ID" value="XM_013373533.1"/>
</dbReference>
<evidence type="ECO:0008006" key="8">
    <source>
        <dbReference type="Google" id="ProtNLM"/>
    </source>
</evidence>
<evidence type="ECO:0000256" key="5">
    <source>
        <dbReference type="SAM" id="MobiDB-lite"/>
    </source>
</evidence>
<dbReference type="PROSITE" id="PS51808">
    <property type="entry name" value="CHCH"/>
    <property type="match status" value="1"/>
</dbReference>
<dbReference type="GeneID" id="25252460"/>
<dbReference type="AlphaFoldDB" id="U6KJP3"/>
<reference evidence="6" key="2">
    <citation type="submission" date="2013-10" db="EMBL/GenBank/DDBJ databases">
        <authorList>
            <person name="Aslett M."/>
        </authorList>
    </citation>
    <scope>NUCLEOTIDE SEQUENCE [LARGE SCALE GENOMIC DNA]</scope>
    <source>
        <strain evidence="6">Houghton</strain>
    </source>
</reference>
<dbReference type="PANTHER" id="PTHR21107:SF2">
    <property type="entry name" value="CYTOCHROME C OXIDASE ASSEMBLY PROTEIN COX19"/>
    <property type="match status" value="1"/>
</dbReference>
<dbReference type="GO" id="GO:0005758">
    <property type="term" value="C:mitochondrial intermembrane space"/>
    <property type="evidence" value="ECO:0007669"/>
    <property type="project" value="TreeGrafter"/>
</dbReference>
<dbReference type="InterPro" id="IPR051383">
    <property type="entry name" value="COX19"/>
</dbReference>
<evidence type="ECO:0000313" key="7">
    <source>
        <dbReference type="Proteomes" id="UP000030747"/>
    </source>
</evidence>
<dbReference type="VEuPathDB" id="ToxoDB:ETH2_1508400"/>
<dbReference type="GO" id="GO:0033617">
    <property type="term" value="P:mitochondrial respiratory chain complex IV assembly"/>
    <property type="evidence" value="ECO:0007669"/>
    <property type="project" value="TreeGrafter"/>
</dbReference>
<feature type="region of interest" description="Disordered" evidence="5">
    <location>
        <begin position="1"/>
        <end position="25"/>
    </location>
</feature>
<accession>U6KJP3</accession>
<feature type="compositionally biased region" description="Low complexity" evidence="5">
    <location>
        <begin position="258"/>
        <end position="277"/>
    </location>
</feature>
<evidence type="ECO:0000256" key="3">
    <source>
        <dbReference type="ARBA" id="ARBA00023157"/>
    </source>
</evidence>
<comment type="similarity">
    <text evidence="4">Belongs to the COX19 family.</text>
</comment>
<name>U6KJP3_EIMTE</name>
<evidence type="ECO:0000256" key="4">
    <source>
        <dbReference type="ARBA" id="ARBA00038223"/>
    </source>
</evidence>